<organism evidence="2 3">
    <name type="scientific">Eumeta variegata</name>
    <name type="common">Bagworm moth</name>
    <name type="synonym">Eumeta japonica</name>
    <dbReference type="NCBI Taxonomy" id="151549"/>
    <lineage>
        <taxon>Eukaryota</taxon>
        <taxon>Metazoa</taxon>
        <taxon>Ecdysozoa</taxon>
        <taxon>Arthropoda</taxon>
        <taxon>Hexapoda</taxon>
        <taxon>Insecta</taxon>
        <taxon>Pterygota</taxon>
        <taxon>Neoptera</taxon>
        <taxon>Endopterygota</taxon>
        <taxon>Lepidoptera</taxon>
        <taxon>Glossata</taxon>
        <taxon>Ditrysia</taxon>
        <taxon>Tineoidea</taxon>
        <taxon>Psychidae</taxon>
        <taxon>Oiketicinae</taxon>
        <taxon>Eumeta</taxon>
    </lineage>
</organism>
<accession>A0A4C1WCP9</accession>
<evidence type="ECO:0000313" key="3">
    <source>
        <dbReference type="Proteomes" id="UP000299102"/>
    </source>
</evidence>
<comment type="caution">
    <text evidence="2">The sequence shown here is derived from an EMBL/GenBank/DDBJ whole genome shotgun (WGS) entry which is preliminary data.</text>
</comment>
<proteinExistence type="predicted"/>
<name>A0A4C1WCP9_EUMVA</name>
<dbReference type="EMBL" id="BGZK01000519">
    <property type="protein sequence ID" value="GBP48252.1"/>
    <property type="molecule type" value="Genomic_DNA"/>
</dbReference>
<gene>
    <name evidence="2" type="ORF">EVAR_96841_1</name>
</gene>
<reference evidence="2 3" key="1">
    <citation type="journal article" date="2019" name="Commun. Biol.">
        <title>The bagworm genome reveals a unique fibroin gene that provides high tensile strength.</title>
        <authorList>
            <person name="Kono N."/>
            <person name="Nakamura H."/>
            <person name="Ohtoshi R."/>
            <person name="Tomita M."/>
            <person name="Numata K."/>
            <person name="Arakawa K."/>
        </authorList>
    </citation>
    <scope>NUCLEOTIDE SEQUENCE [LARGE SCALE GENOMIC DNA]</scope>
</reference>
<protein>
    <submittedName>
        <fullName evidence="2">Uncharacterized protein</fullName>
    </submittedName>
</protein>
<evidence type="ECO:0000256" key="1">
    <source>
        <dbReference type="SAM" id="MobiDB-lite"/>
    </source>
</evidence>
<feature type="region of interest" description="Disordered" evidence="1">
    <location>
        <begin position="1"/>
        <end position="21"/>
    </location>
</feature>
<sequence>MHSALQVMQLTSRRGAARTQQPHCKQAYLPAPATRAAVCYRRHHRPVIKLRAESGTGLSLDPEDANPLRVTGDATSANHHEVRANKSLSLHQVLVFSLLRPTRMLP</sequence>
<evidence type="ECO:0000313" key="2">
    <source>
        <dbReference type="EMBL" id="GBP48252.1"/>
    </source>
</evidence>
<dbReference type="Proteomes" id="UP000299102">
    <property type="component" value="Unassembled WGS sequence"/>
</dbReference>
<keyword evidence="3" id="KW-1185">Reference proteome</keyword>
<dbReference type="AlphaFoldDB" id="A0A4C1WCP9"/>